<feature type="compositionally biased region" description="Basic and acidic residues" evidence="1">
    <location>
        <begin position="204"/>
        <end position="213"/>
    </location>
</feature>
<evidence type="ECO:0000313" key="3">
    <source>
        <dbReference type="Proteomes" id="UP000449547"/>
    </source>
</evidence>
<feature type="compositionally biased region" description="Low complexity" evidence="1">
    <location>
        <begin position="246"/>
        <end position="255"/>
    </location>
</feature>
<dbReference type="OMA" id="HINNVEM"/>
<evidence type="ECO:0000256" key="1">
    <source>
        <dbReference type="SAM" id="MobiDB-lite"/>
    </source>
</evidence>
<keyword evidence="3" id="KW-1185">Reference proteome</keyword>
<feature type="region of interest" description="Disordered" evidence="1">
    <location>
        <begin position="204"/>
        <end position="307"/>
    </location>
</feature>
<dbReference type="VEuPathDB" id="FungiDB:DIURU_002167"/>
<protein>
    <submittedName>
        <fullName evidence="2">Uncharacterized protein</fullName>
    </submittedName>
</protein>
<comment type="caution">
    <text evidence="2">The sequence shown here is derived from an EMBL/GenBank/DDBJ whole genome shotgun (WGS) entry which is preliminary data.</text>
</comment>
<feature type="compositionally biased region" description="Polar residues" evidence="1">
    <location>
        <begin position="256"/>
        <end position="291"/>
    </location>
</feature>
<proteinExistence type="predicted"/>
<reference evidence="2 3" key="1">
    <citation type="submission" date="2019-07" db="EMBL/GenBank/DDBJ databases">
        <title>Genome assembly of two rare yeast pathogens: Diutina rugosa and Trichomonascus ciferrii.</title>
        <authorList>
            <person name="Mixao V."/>
            <person name="Saus E."/>
            <person name="Hansen A."/>
            <person name="Lass-Flor C."/>
            <person name="Gabaldon T."/>
        </authorList>
    </citation>
    <scope>NUCLEOTIDE SEQUENCE [LARGE SCALE GENOMIC DNA]</scope>
    <source>
        <strain evidence="2 3">CBS 613</strain>
    </source>
</reference>
<accession>A0A642URD6</accession>
<sequence length="307" mass="34506">MQSHARAQGIDMNKPLVELSSISGLVHSVATQVTAAQERLSKFEELTRGLAEVTLDEVEPDEEPESSKYDDTLVADLEARKLDLVMAIQKQQYLSDKIDEIVGQNQDIVDTVREYFQSRDQITVEEREYAQRKLKYYQIISVEPAIEYMDKFNCHLVSNMKSARHAVESATKQFSQNVNEMNGEYNSQVLELIKEMNSIFRQIEECPTERGASRDVSTSNQEKRDSLILPLDRPLSIGSIPSPTISLNSSESSDSIGVSPNMPYSSPENVSPKDNQARTQENSSINTPTNKASRKNPFRADNATIPN</sequence>
<dbReference type="RefSeq" id="XP_034013090.1">
    <property type="nucleotide sequence ID" value="XM_034154789.1"/>
</dbReference>
<dbReference type="GeneID" id="54780818"/>
<name>A0A642URD6_DIURU</name>
<gene>
    <name evidence="2" type="ORF">DIURU_002167</name>
</gene>
<dbReference type="Proteomes" id="UP000449547">
    <property type="component" value="Unassembled WGS sequence"/>
</dbReference>
<dbReference type="AlphaFoldDB" id="A0A642URD6"/>
<organism evidence="2 3">
    <name type="scientific">Diutina rugosa</name>
    <name type="common">Yeast</name>
    <name type="synonym">Candida rugosa</name>
    <dbReference type="NCBI Taxonomy" id="5481"/>
    <lineage>
        <taxon>Eukaryota</taxon>
        <taxon>Fungi</taxon>
        <taxon>Dikarya</taxon>
        <taxon>Ascomycota</taxon>
        <taxon>Saccharomycotina</taxon>
        <taxon>Pichiomycetes</taxon>
        <taxon>Debaryomycetaceae</taxon>
        <taxon>Diutina</taxon>
    </lineage>
</organism>
<dbReference type="OrthoDB" id="4080914at2759"/>
<evidence type="ECO:0000313" key="2">
    <source>
        <dbReference type="EMBL" id="KAA8903945.1"/>
    </source>
</evidence>
<dbReference type="EMBL" id="SWFT01000065">
    <property type="protein sequence ID" value="KAA8903945.1"/>
    <property type="molecule type" value="Genomic_DNA"/>
</dbReference>